<name>A0A1M2V6F7_TRAPU</name>
<keyword evidence="2" id="KW-1185">Reference proteome</keyword>
<comment type="caution">
    <text evidence="1">The sequence shown here is derived from an EMBL/GenBank/DDBJ whole genome shotgun (WGS) entry which is preliminary data.</text>
</comment>
<reference evidence="1 2" key="1">
    <citation type="submission" date="2016-10" db="EMBL/GenBank/DDBJ databases">
        <title>Genome sequence of the basidiomycete white-rot fungus Trametes pubescens.</title>
        <authorList>
            <person name="Makela M.R."/>
            <person name="Granchi Z."/>
            <person name="Peng M."/>
            <person name="De Vries R.P."/>
            <person name="Grigoriev I."/>
            <person name="Riley R."/>
            <person name="Hilden K."/>
        </authorList>
    </citation>
    <scope>NUCLEOTIDE SEQUENCE [LARGE SCALE GENOMIC DNA]</scope>
    <source>
        <strain evidence="1 2">FBCC735</strain>
    </source>
</reference>
<sequence>MESTNDPSLSLGYFIRFLSKNSFPSLRSIAISTWHSDEVPGVPYLHVIAASRAVPGILKKIVMRCDHGEADHRCCQANVGTSEEVAGSPQELPALLSGLEELTIQFIRCEDPGPCAAYIHSILPSMRNVLRFEHSDNPFVDPWKEHTLPATDSE</sequence>
<gene>
    <name evidence="1" type="ORF">TRAPUB_6217</name>
</gene>
<dbReference type="OrthoDB" id="10437998at2759"/>
<proteinExistence type="predicted"/>
<accession>A0A1M2V6F7</accession>
<evidence type="ECO:0000313" key="1">
    <source>
        <dbReference type="EMBL" id="OJT03220.1"/>
    </source>
</evidence>
<organism evidence="1 2">
    <name type="scientific">Trametes pubescens</name>
    <name type="common">White-rot fungus</name>
    <dbReference type="NCBI Taxonomy" id="154538"/>
    <lineage>
        <taxon>Eukaryota</taxon>
        <taxon>Fungi</taxon>
        <taxon>Dikarya</taxon>
        <taxon>Basidiomycota</taxon>
        <taxon>Agaricomycotina</taxon>
        <taxon>Agaricomycetes</taxon>
        <taxon>Polyporales</taxon>
        <taxon>Polyporaceae</taxon>
        <taxon>Trametes</taxon>
    </lineage>
</organism>
<dbReference type="OMA" id="IAISTWH"/>
<protein>
    <submittedName>
        <fullName evidence="1">Uncharacterized protein</fullName>
    </submittedName>
</protein>
<dbReference type="EMBL" id="MNAD01001625">
    <property type="protein sequence ID" value="OJT03220.1"/>
    <property type="molecule type" value="Genomic_DNA"/>
</dbReference>
<dbReference type="AlphaFoldDB" id="A0A1M2V6F7"/>
<evidence type="ECO:0000313" key="2">
    <source>
        <dbReference type="Proteomes" id="UP000184267"/>
    </source>
</evidence>
<dbReference type="Proteomes" id="UP000184267">
    <property type="component" value="Unassembled WGS sequence"/>
</dbReference>